<accession>A0A0W7WMM5</accession>
<evidence type="ECO:0000313" key="2">
    <source>
        <dbReference type="EMBL" id="KUF11849.1"/>
    </source>
</evidence>
<feature type="transmembrane region" description="Helical" evidence="1">
    <location>
        <begin position="115"/>
        <end position="136"/>
    </location>
</feature>
<protein>
    <submittedName>
        <fullName evidence="2">Uncharacterized protein</fullName>
    </submittedName>
</protein>
<gene>
    <name evidence="2" type="ORF">AVJ23_04510</name>
</gene>
<comment type="caution">
    <text evidence="2">The sequence shown here is derived from an EMBL/GenBank/DDBJ whole genome shotgun (WGS) entry which is preliminary data.</text>
</comment>
<keyword evidence="1" id="KW-0472">Membrane</keyword>
<reference evidence="2 3" key="1">
    <citation type="submission" date="2015-12" db="EMBL/GenBank/DDBJ databases">
        <authorList>
            <person name="Shamseldin A."/>
            <person name="Moawad H."/>
            <person name="Abd El-Rahim W.M."/>
            <person name="Sadowsky M.J."/>
        </authorList>
    </citation>
    <scope>NUCLEOTIDE SEQUENCE [LARGE SCALE GENOMIC DNA]</scope>
    <source>
        <strain evidence="2 3">SJ5A-1</strain>
    </source>
</reference>
<sequence>MKSLGLSAGEDSAIGRVAKQIADQQRAIEAMRPHIPEHLEKAEPRLPNIEQIKLPPNPLLETNERLERIEERFEQMQGIATDAAQIANGLQGAAAEFLQKFEKAAADNDRTAGRAIWIGVIAVIIAIAMPAVQIGYSEFRRTPDNGPEIQSALEDVQAEVAGLRDAQAQASAQLGEIIGSSNDETAKVLREIRDLLSNRSAPVGTVLEEVPQ</sequence>
<dbReference type="AlphaFoldDB" id="A0A0W7WMM5"/>
<organism evidence="2 3">
    <name type="scientific">Pseudoponticoccus marisrubri</name>
    <dbReference type="NCBI Taxonomy" id="1685382"/>
    <lineage>
        <taxon>Bacteria</taxon>
        <taxon>Pseudomonadati</taxon>
        <taxon>Pseudomonadota</taxon>
        <taxon>Alphaproteobacteria</taxon>
        <taxon>Rhodobacterales</taxon>
        <taxon>Roseobacteraceae</taxon>
        <taxon>Pseudoponticoccus</taxon>
    </lineage>
</organism>
<keyword evidence="1" id="KW-0812">Transmembrane</keyword>
<dbReference type="Proteomes" id="UP000054396">
    <property type="component" value="Unassembled WGS sequence"/>
</dbReference>
<proteinExistence type="predicted"/>
<keyword evidence="1" id="KW-1133">Transmembrane helix</keyword>
<name>A0A0W7WMM5_9RHOB</name>
<dbReference type="EMBL" id="LPXO01000002">
    <property type="protein sequence ID" value="KUF11849.1"/>
    <property type="molecule type" value="Genomic_DNA"/>
</dbReference>
<keyword evidence="3" id="KW-1185">Reference proteome</keyword>
<evidence type="ECO:0000313" key="3">
    <source>
        <dbReference type="Proteomes" id="UP000054396"/>
    </source>
</evidence>
<evidence type="ECO:0000256" key="1">
    <source>
        <dbReference type="SAM" id="Phobius"/>
    </source>
</evidence>